<evidence type="ECO:0000313" key="3">
    <source>
        <dbReference type="Proteomes" id="UP001642540"/>
    </source>
</evidence>
<evidence type="ECO:0000313" key="2">
    <source>
        <dbReference type="EMBL" id="CAL8087385.1"/>
    </source>
</evidence>
<reference evidence="2 3" key="1">
    <citation type="submission" date="2024-08" db="EMBL/GenBank/DDBJ databases">
        <authorList>
            <person name="Cucini C."/>
            <person name="Frati F."/>
        </authorList>
    </citation>
    <scope>NUCLEOTIDE SEQUENCE [LARGE SCALE GENOMIC DNA]</scope>
</reference>
<name>A0ABP1Q2Y9_9HEXA</name>
<gene>
    <name evidence="2" type="ORF">ODALV1_LOCUS6721</name>
</gene>
<evidence type="ECO:0000256" key="1">
    <source>
        <dbReference type="SAM" id="MobiDB-lite"/>
    </source>
</evidence>
<sequence>MALRPVKVKFSTISSRDYIFKNRDKVPNPCVLKADIPFTMRRAYAILKQKEAEPINNGENCTVNLRKRQLETNGETFAVLDGKLQTTTESGISLPANAPKPPQKRTRHGTVAVPTFLGRETTRSTIPRNSAQAPGNSANNQNNT</sequence>
<dbReference type="Proteomes" id="UP001642540">
    <property type="component" value="Unassembled WGS sequence"/>
</dbReference>
<feature type="compositionally biased region" description="Polar residues" evidence="1">
    <location>
        <begin position="123"/>
        <end position="144"/>
    </location>
</feature>
<protein>
    <submittedName>
        <fullName evidence="2">Uncharacterized protein</fullName>
    </submittedName>
</protein>
<dbReference type="EMBL" id="CAXLJM020000020">
    <property type="protein sequence ID" value="CAL8087385.1"/>
    <property type="molecule type" value="Genomic_DNA"/>
</dbReference>
<feature type="region of interest" description="Disordered" evidence="1">
    <location>
        <begin position="88"/>
        <end position="144"/>
    </location>
</feature>
<accession>A0ABP1Q2Y9</accession>
<organism evidence="2 3">
    <name type="scientific">Orchesella dallaii</name>
    <dbReference type="NCBI Taxonomy" id="48710"/>
    <lineage>
        <taxon>Eukaryota</taxon>
        <taxon>Metazoa</taxon>
        <taxon>Ecdysozoa</taxon>
        <taxon>Arthropoda</taxon>
        <taxon>Hexapoda</taxon>
        <taxon>Collembola</taxon>
        <taxon>Entomobryomorpha</taxon>
        <taxon>Entomobryoidea</taxon>
        <taxon>Orchesellidae</taxon>
        <taxon>Orchesellinae</taxon>
        <taxon>Orchesella</taxon>
    </lineage>
</organism>
<proteinExistence type="predicted"/>
<keyword evidence="3" id="KW-1185">Reference proteome</keyword>
<comment type="caution">
    <text evidence="2">The sequence shown here is derived from an EMBL/GenBank/DDBJ whole genome shotgun (WGS) entry which is preliminary data.</text>
</comment>